<protein>
    <recommendedName>
        <fullName evidence="1">DUF362 domain-containing protein</fullName>
    </recommendedName>
</protein>
<sequence>AIKPNLRFYWDYSTGETTDPRVVASVIDYVRERWNARARIAVVEADASAMRTRHAFPMLHYDRLANEKGVELVNLSDGEVCEKEVTVGKHKFTFPLPRMLFDADLFINCPKFKVGPYASGNALHITCSLKNLFGCISKPRKIGWHPQINEAIVGLNKLIRPHLNVVDGIVALGQRPVRLGLVVAGCDPVAVDSVVARMMRYRPSSVQQIRLAEKEGVGSARNISVVGEDVKAISKLFPSRSPLAFKIAWTGQLSMLRLYAKLSGDAVPPLLD</sequence>
<evidence type="ECO:0000259" key="1">
    <source>
        <dbReference type="Pfam" id="PF04015"/>
    </source>
</evidence>
<name>X0TBD7_9ZZZZ</name>
<dbReference type="EMBL" id="BARS01016766">
    <property type="protein sequence ID" value="GAF90514.1"/>
    <property type="molecule type" value="Genomic_DNA"/>
</dbReference>
<dbReference type="Pfam" id="PF04015">
    <property type="entry name" value="DUF362"/>
    <property type="match status" value="1"/>
</dbReference>
<feature type="non-terminal residue" evidence="2">
    <location>
        <position position="1"/>
    </location>
</feature>
<evidence type="ECO:0000313" key="2">
    <source>
        <dbReference type="EMBL" id="GAF90514.1"/>
    </source>
</evidence>
<comment type="caution">
    <text evidence="2">The sequence shown here is derived from an EMBL/GenBank/DDBJ whole genome shotgun (WGS) entry which is preliminary data.</text>
</comment>
<accession>X0TBD7</accession>
<proteinExistence type="predicted"/>
<organism evidence="2">
    <name type="scientific">marine sediment metagenome</name>
    <dbReference type="NCBI Taxonomy" id="412755"/>
    <lineage>
        <taxon>unclassified sequences</taxon>
        <taxon>metagenomes</taxon>
        <taxon>ecological metagenomes</taxon>
    </lineage>
</organism>
<gene>
    <name evidence="2" type="ORF">S01H1_27524</name>
</gene>
<reference evidence="2" key="1">
    <citation type="journal article" date="2014" name="Front. Microbiol.">
        <title>High frequency of phylogenetically diverse reductive dehalogenase-homologous genes in deep subseafloor sedimentary metagenomes.</title>
        <authorList>
            <person name="Kawai M."/>
            <person name="Futagami T."/>
            <person name="Toyoda A."/>
            <person name="Takaki Y."/>
            <person name="Nishi S."/>
            <person name="Hori S."/>
            <person name="Arai W."/>
            <person name="Tsubouchi T."/>
            <person name="Morono Y."/>
            <person name="Uchiyama I."/>
            <person name="Ito T."/>
            <person name="Fujiyama A."/>
            <person name="Inagaki F."/>
            <person name="Takami H."/>
        </authorList>
    </citation>
    <scope>NUCLEOTIDE SEQUENCE</scope>
    <source>
        <strain evidence="2">Expedition CK06-06</strain>
    </source>
</reference>
<dbReference type="InterPro" id="IPR007160">
    <property type="entry name" value="DUF362"/>
</dbReference>
<feature type="domain" description="DUF362" evidence="1">
    <location>
        <begin position="1"/>
        <end position="197"/>
    </location>
</feature>
<dbReference type="AlphaFoldDB" id="X0TBD7"/>